<name>B8JED0_ANAD2</name>
<dbReference type="RefSeq" id="WP_012632262.1">
    <property type="nucleotide sequence ID" value="NC_011891.1"/>
</dbReference>
<dbReference type="Pfam" id="PF13365">
    <property type="entry name" value="Trypsin_2"/>
    <property type="match status" value="1"/>
</dbReference>
<keyword evidence="2" id="KW-0645">Protease</keyword>
<dbReference type="SUPFAM" id="SSF50156">
    <property type="entry name" value="PDZ domain-like"/>
    <property type="match status" value="1"/>
</dbReference>
<proteinExistence type="inferred from homology"/>
<comment type="similarity">
    <text evidence="1">Belongs to the peptidase S1C family.</text>
</comment>
<dbReference type="AlphaFoldDB" id="B8JED0"/>
<evidence type="ECO:0000313" key="5">
    <source>
        <dbReference type="EMBL" id="ACL64256.1"/>
    </source>
</evidence>
<dbReference type="InterPro" id="IPR001940">
    <property type="entry name" value="Peptidase_S1C"/>
</dbReference>
<dbReference type="HOGENOM" id="CLU_020120_2_2_7"/>
<reference evidence="5" key="1">
    <citation type="submission" date="2009-01" db="EMBL/GenBank/DDBJ databases">
        <title>Complete sequence of Anaeromyxobacter dehalogenans 2CP-1.</title>
        <authorList>
            <consortium name="US DOE Joint Genome Institute"/>
            <person name="Lucas S."/>
            <person name="Copeland A."/>
            <person name="Lapidus A."/>
            <person name="Glavina del Rio T."/>
            <person name="Dalin E."/>
            <person name="Tice H."/>
            <person name="Bruce D."/>
            <person name="Goodwin L."/>
            <person name="Pitluck S."/>
            <person name="Saunders E."/>
            <person name="Brettin T."/>
            <person name="Detter J.C."/>
            <person name="Han C."/>
            <person name="Larimer F."/>
            <person name="Land M."/>
            <person name="Hauser L."/>
            <person name="Kyrpides N."/>
            <person name="Ovchinnikova G."/>
            <person name="Beliaev A.S."/>
            <person name="Richardson P."/>
        </authorList>
    </citation>
    <scope>NUCLEOTIDE SEQUENCE</scope>
    <source>
        <strain evidence="5">2CP-1</strain>
    </source>
</reference>
<dbReference type="GO" id="GO:0004252">
    <property type="term" value="F:serine-type endopeptidase activity"/>
    <property type="evidence" value="ECO:0007669"/>
    <property type="project" value="InterPro"/>
</dbReference>
<gene>
    <name evidence="5" type="ordered locus">A2cp1_0904</name>
</gene>
<accession>B8JED0</accession>
<organism evidence="5 6">
    <name type="scientific">Anaeromyxobacter dehalogenans (strain ATCC BAA-258 / DSM 21875 / 2CP-1)</name>
    <dbReference type="NCBI Taxonomy" id="455488"/>
    <lineage>
        <taxon>Bacteria</taxon>
        <taxon>Pseudomonadati</taxon>
        <taxon>Myxococcota</taxon>
        <taxon>Myxococcia</taxon>
        <taxon>Myxococcales</taxon>
        <taxon>Cystobacterineae</taxon>
        <taxon>Anaeromyxobacteraceae</taxon>
        <taxon>Anaeromyxobacter</taxon>
    </lineage>
</organism>
<dbReference type="KEGG" id="acp:A2cp1_0904"/>
<dbReference type="Pfam" id="PF13180">
    <property type="entry name" value="PDZ_2"/>
    <property type="match status" value="1"/>
</dbReference>
<feature type="domain" description="PDZ" evidence="4">
    <location>
        <begin position="192"/>
        <end position="275"/>
    </location>
</feature>
<keyword evidence="6" id="KW-1185">Reference proteome</keyword>
<dbReference type="PANTHER" id="PTHR43343">
    <property type="entry name" value="PEPTIDASE S12"/>
    <property type="match status" value="1"/>
</dbReference>
<dbReference type="Gene3D" id="2.30.42.10">
    <property type="match status" value="1"/>
</dbReference>
<dbReference type="InterPro" id="IPR009003">
    <property type="entry name" value="Peptidase_S1_PA"/>
</dbReference>
<evidence type="ECO:0000256" key="1">
    <source>
        <dbReference type="ARBA" id="ARBA00010541"/>
    </source>
</evidence>
<dbReference type="PROSITE" id="PS50106">
    <property type="entry name" value="PDZ"/>
    <property type="match status" value="1"/>
</dbReference>
<dbReference type="PRINTS" id="PR00834">
    <property type="entry name" value="PROTEASES2C"/>
</dbReference>
<sequence>MTGLQALSRDVADLVARAAPAVVGVEQGGGQGSGVVIAPDGWVLTNAHVARGRGPVRVRLSGARVVAAERAGGDDRTDVAVLRVDARDLPSLALSERRLSVGELVVAIGNPLGFERSVTLGVVSALHRNLAAPRGAVLEGLVQTDASINPGNSGGPLLDAGGAVVGLSTAMLPWAHGIGFAVPAHTAAWVASVLMREGEVRRPFLGIAARGEDLDARDAALAGHGRGVRVLEVVEGSPAGRAALRPGDLLVAASGSPVQTLDDLQRVLVLARAGEIDLAVLRAGRPLRLAIRPDPPRAAAA</sequence>
<dbReference type="GO" id="GO:0006508">
    <property type="term" value="P:proteolysis"/>
    <property type="evidence" value="ECO:0007669"/>
    <property type="project" value="UniProtKB-KW"/>
</dbReference>
<dbReference type="InterPro" id="IPR051201">
    <property type="entry name" value="Chloro_Bact_Ser_Proteases"/>
</dbReference>
<dbReference type="Proteomes" id="UP000007089">
    <property type="component" value="Chromosome"/>
</dbReference>
<dbReference type="InterPro" id="IPR036034">
    <property type="entry name" value="PDZ_sf"/>
</dbReference>
<dbReference type="InterPro" id="IPR001478">
    <property type="entry name" value="PDZ"/>
</dbReference>
<keyword evidence="3" id="KW-0378">Hydrolase</keyword>
<dbReference type="EMBL" id="CP001359">
    <property type="protein sequence ID" value="ACL64256.1"/>
    <property type="molecule type" value="Genomic_DNA"/>
</dbReference>
<evidence type="ECO:0000256" key="3">
    <source>
        <dbReference type="ARBA" id="ARBA00022801"/>
    </source>
</evidence>
<dbReference type="PANTHER" id="PTHR43343:SF3">
    <property type="entry name" value="PROTEASE DO-LIKE 8, CHLOROPLASTIC"/>
    <property type="match status" value="1"/>
</dbReference>
<dbReference type="SMART" id="SM00228">
    <property type="entry name" value="PDZ"/>
    <property type="match status" value="1"/>
</dbReference>
<dbReference type="Gene3D" id="2.40.10.10">
    <property type="entry name" value="Trypsin-like serine proteases"/>
    <property type="match status" value="2"/>
</dbReference>
<evidence type="ECO:0000256" key="2">
    <source>
        <dbReference type="ARBA" id="ARBA00022670"/>
    </source>
</evidence>
<dbReference type="InterPro" id="IPR043504">
    <property type="entry name" value="Peptidase_S1_PA_chymotrypsin"/>
</dbReference>
<protein>
    <submittedName>
        <fullName evidence="5">Peptidase S1 and S6 chymotrypsin/Hap</fullName>
    </submittedName>
</protein>
<evidence type="ECO:0000259" key="4">
    <source>
        <dbReference type="PROSITE" id="PS50106"/>
    </source>
</evidence>
<dbReference type="SUPFAM" id="SSF50494">
    <property type="entry name" value="Trypsin-like serine proteases"/>
    <property type="match status" value="1"/>
</dbReference>
<evidence type="ECO:0000313" key="6">
    <source>
        <dbReference type="Proteomes" id="UP000007089"/>
    </source>
</evidence>